<feature type="domain" description="Carboxymuconolactone decarboxylase-like" evidence="1">
    <location>
        <begin position="54"/>
        <end position="85"/>
    </location>
</feature>
<dbReference type="Proteomes" id="UP000050502">
    <property type="component" value="Unassembled WGS sequence"/>
</dbReference>
<dbReference type="EMBL" id="BBZA01000052">
    <property type="protein sequence ID" value="GAP62394.1"/>
    <property type="molecule type" value="Genomic_DNA"/>
</dbReference>
<dbReference type="Gene3D" id="1.20.1290.10">
    <property type="entry name" value="AhpD-like"/>
    <property type="match status" value="1"/>
</dbReference>
<keyword evidence="4" id="KW-1185">Reference proteome</keyword>
<organism evidence="2 4">
    <name type="scientific">Ardenticatena maritima</name>
    <dbReference type="NCBI Taxonomy" id="872965"/>
    <lineage>
        <taxon>Bacteria</taxon>
        <taxon>Bacillati</taxon>
        <taxon>Chloroflexota</taxon>
        <taxon>Ardenticatenia</taxon>
        <taxon>Ardenticatenales</taxon>
        <taxon>Ardenticatenaceae</taxon>
        <taxon>Ardenticatena</taxon>
    </lineage>
</organism>
<reference evidence="2 4" key="1">
    <citation type="journal article" date="2015" name="Genome Announc.">
        <title>Draft Genome Sequence of a Heterotrophic Facultative Anaerobic Thermophilic Bacterium, Ardenticatena maritima Strain 110ST.</title>
        <authorList>
            <person name="Kawaichi S."/>
            <person name="Yoshida T."/>
            <person name="Sako Y."/>
            <person name="Nakamura R."/>
        </authorList>
    </citation>
    <scope>NUCLEOTIDE SEQUENCE [LARGE SCALE GENOMIC DNA]</scope>
    <source>
        <strain evidence="2 4">110S</strain>
    </source>
</reference>
<dbReference type="OrthoDB" id="9808310at2"/>
<gene>
    <name evidence="2" type="ORF">ARMA_0817</name>
    <name evidence="3" type="ORF">SE16_06225</name>
</gene>
<proteinExistence type="predicted"/>
<evidence type="ECO:0000313" key="5">
    <source>
        <dbReference type="Proteomes" id="UP000050502"/>
    </source>
</evidence>
<dbReference type="GO" id="GO:0051920">
    <property type="term" value="F:peroxiredoxin activity"/>
    <property type="evidence" value="ECO:0007669"/>
    <property type="project" value="InterPro"/>
</dbReference>
<dbReference type="SUPFAM" id="SSF69118">
    <property type="entry name" value="AhpD-like"/>
    <property type="match status" value="1"/>
</dbReference>
<dbReference type="EMBL" id="LGKN01000004">
    <property type="protein sequence ID" value="KPL88405.1"/>
    <property type="molecule type" value="Genomic_DNA"/>
</dbReference>
<dbReference type="Proteomes" id="UP000037784">
    <property type="component" value="Unassembled WGS sequence"/>
</dbReference>
<reference evidence="4" key="3">
    <citation type="submission" date="2015-08" db="EMBL/GenBank/DDBJ databases">
        <title>Draft Genome Sequence of a Heterotrophic Facultative Anaerobic Bacterium Ardenticatena maritima Strain 110S.</title>
        <authorList>
            <person name="Kawaichi S."/>
            <person name="Yoshida T."/>
            <person name="Sako Y."/>
            <person name="Nakamura R."/>
        </authorList>
    </citation>
    <scope>NUCLEOTIDE SEQUENCE [LARGE SCALE GENOMIC DNA]</scope>
    <source>
        <strain evidence="4">110S</strain>
    </source>
</reference>
<evidence type="ECO:0000313" key="2">
    <source>
        <dbReference type="EMBL" id="GAP62394.1"/>
    </source>
</evidence>
<sequence>MTRKAWIEIIPIEEADERLAAVYAQCADPQTGEPAHIMAIHSLNPQSMLDHRSLYKTLMYGRSPLRRAQREMIALVVSAANHCKY</sequence>
<dbReference type="Pfam" id="PF02627">
    <property type="entry name" value="CMD"/>
    <property type="match status" value="1"/>
</dbReference>
<name>A0A0M9UBZ7_9CHLR</name>
<reference evidence="3 5" key="2">
    <citation type="submission" date="2015-07" db="EMBL/GenBank/DDBJ databases">
        <title>Whole genome sequence of Ardenticatena maritima DSM 23922.</title>
        <authorList>
            <person name="Hemp J."/>
            <person name="Ward L.M."/>
            <person name="Pace L.A."/>
            <person name="Fischer W.W."/>
        </authorList>
    </citation>
    <scope>NUCLEOTIDE SEQUENCE [LARGE SCALE GENOMIC DNA]</scope>
    <source>
        <strain evidence="3 5">110S</strain>
    </source>
</reference>
<evidence type="ECO:0000313" key="4">
    <source>
        <dbReference type="Proteomes" id="UP000037784"/>
    </source>
</evidence>
<dbReference type="InterPro" id="IPR029032">
    <property type="entry name" value="AhpD-like"/>
</dbReference>
<dbReference type="STRING" id="872965.SE16_06225"/>
<evidence type="ECO:0000313" key="3">
    <source>
        <dbReference type="EMBL" id="KPL88405.1"/>
    </source>
</evidence>
<accession>A0A0M9UBZ7</accession>
<dbReference type="InterPro" id="IPR003779">
    <property type="entry name" value="CMD-like"/>
</dbReference>
<dbReference type="InParanoid" id="A0A0M9UBZ7"/>
<comment type="caution">
    <text evidence="2">The sequence shown here is derived from an EMBL/GenBank/DDBJ whole genome shotgun (WGS) entry which is preliminary data.</text>
</comment>
<evidence type="ECO:0000259" key="1">
    <source>
        <dbReference type="Pfam" id="PF02627"/>
    </source>
</evidence>
<protein>
    <recommendedName>
        <fullName evidence="1">Carboxymuconolactone decarboxylase-like domain-containing protein</fullName>
    </recommendedName>
</protein>
<dbReference type="AlphaFoldDB" id="A0A0M9UBZ7"/>